<feature type="transmembrane region" description="Helical" evidence="7">
    <location>
        <begin position="97"/>
        <end position="116"/>
    </location>
</feature>
<reference evidence="9" key="1">
    <citation type="journal article" date="2019" name="Int. J. Syst. Evol. Microbiol.">
        <title>The Global Catalogue of Microorganisms (GCM) 10K type strain sequencing project: providing services to taxonomists for standard genome sequencing and annotation.</title>
        <authorList>
            <consortium name="The Broad Institute Genomics Platform"/>
            <consortium name="The Broad Institute Genome Sequencing Center for Infectious Disease"/>
            <person name="Wu L."/>
            <person name="Ma J."/>
        </authorList>
    </citation>
    <scope>NUCLEOTIDE SEQUENCE [LARGE SCALE GENOMIC DNA]</scope>
    <source>
        <strain evidence="9">CCUG 62953</strain>
    </source>
</reference>
<keyword evidence="5 7" id="KW-1133">Transmembrane helix</keyword>
<feature type="transmembrane region" description="Helical" evidence="7">
    <location>
        <begin position="368"/>
        <end position="387"/>
    </location>
</feature>
<proteinExistence type="inferred from homology"/>
<dbReference type="PANTHER" id="PTHR30250:SF10">
    <property type="entry name" value="LIPOPOLYSACCHARIDE BIOSYNTHESIS PROTEIN WZXC"/>
    <property type="match status" value="1"/>
</dbReference>
<feature type="transmembrane region" description="Helical" evidence="7">
    <location>
        <begin position="122"/>
        <end position="140"/>
    </location>
</feature>
<feature type="transmembrane region" description="Helical" evidence="7">
    <location>
        <begin position="152"/>
        <end position="175"/>
    </location>
</feature>
<feature type="transmembrane region" description="Helical" evidence="7">
    <location>
        <begin position="181"/>
        <end position="202"/>
    </location>
</feature>
<protein>
    <submittedName>
        <fullName evidence="8">Oligosaccharide flippase family protein</fullName>
    </submittedName>
</protein>
<evidence type="ECO:0000256" key="2">
    <source>
        <dbReference type="ARBA" id="ARBA00007430"/>
    </source>
</evidence>
<keyword evidence="3" id="KW-1003">Cell membrane</keyword>
<comment type="subcellular location">
    <subcellularLocation>
        <location evidence="1">Cell membrane</location>
        <topology evidence="1">Multi-pass membrane protein</topology>
    </subcellularLocation>
</comment>
<keyword evidence="6 7" id="KW-0472">Membrane</keyword>
<name>A0ABW3ZGH7_9RHOB</name>
<comment type="caution">
    <text evidence="8">The sequence shown here is derived from an EMBL/GenBank/DDBJ whole genome shotgun (WGS) entry which is preliminary data.</text>
</comment>
<dbReference type="PANTHER" id="PTHR30250">
    <property type="entry name" value="PST FAMILY PREDICTED COLANIC ACID TRANSPORTER"/>
    <property type="match status" value="1"/>
</dbReference>
<feature type="transmembrane region" description="Helical" evidence="7">
    <location>
        <begin position="223"/>
        <end position="239"/>
    </location>
</feature>
<evidence type="ECO:0000256" key="5">
    <source>
        <dbReference type="ARBA" id="ARBA00022989"/>
    </source>
</evidence>
<dbReference type="Pfam" id="PF13440">
    <property type="entry name" value="Polysacc_synt_3"/>
    <property type="match status" value="1"/>
</dbReference>
<evidence type="ECO:0000313" key="9">
    <source>
        <dbReference type="Proteomes" id="UP001597135"/>
    </source>
</evidence>
<feature type="transmembrane region" description="Helical" evidence="7">
    <location>
        <begin position="51"/>
        <end position="77"/>
    </location>
</feature>
<feature type="transmembrane region" description="Helical" evidence="7">
    <location>
        <begin position="301"/>
        <end position="328"/>
    </location>
</feature>
<evidence type="ECO:0000256" key="1">
    <source>
        <dbReference type="ARBA" id="ARBA00004651"/>
    </source>
</evidence>
<evidence type="ECO:0000256" key="6">
    <source>
        <dbReference type="ARBA" id="ARBA00023136"/>
    </source>
</evidence>
<keyword evidence="9" id="KW-1185">Reference proteome</keyword>
<evidence type="ECO:0000256" key="7">
    <source>
        <dbReference type="SAM" id="Phobius"/>
    </source>
</evidence>
<accession>A0ABW3ZGH7</accession>
<evidence type="ECO:0000256" key="3">
    <source>
        <dbReference type="ARBA" id="ARBA00022475"/>
    </source>
</evidence>
<organism evidence="8 9">
    <name type="scientific">Litorisediminicola beolgyonensis</name>
    <dbReference type="NCBI Taxonomy" id="1173614"/>
    <lineage>
        <taxon>Bacteria</taxon>
        <taxon>Pseudomonadati</taxon>
        <taxon>Pseudomonadota</taxon>
        <taxon>Alphaproteobacteria</taxon>
        <taxon>Rhodobacterales</taxon>
        <taxon>Paracoccaceae</taxon>
        <taxon>Litorisediminicola</taxon>
    </lineage>
</organism>
<dbReference type="EMBL" id="JBHTMU010000009">
    <property type="protein sequence ID" value="MFD1342239.1"/>
    <property type="molecule type" value="Genomic_DNA"/>
</dbReference>
<feature type="transmembrane region" description="Helical" evidence="7">
    <location>
        <begin position="334"/>
        <end position="356"/>
    </location>
</feature>
<feature type="transmembrane region" description="Helical" evidence="7">
    <location>
        <begin position="259"/>
        <end position="280"/>
    </location>
</feature>
<feature type="transmembrane region" description="Helical" evidence="7">
    <location>
        <begin position="393"/>
        <end position="414"/>
    </location>
</feature>
<gene>
    <name evidence="8" type="ORF">ACFQ4E_07400</name>
</gene>
<feature type="transmembrane region" description="Helical" evidence="7">
    <location>
        <begin position="426"/>
        <end position="448"/>
    </location>
</feature>
<dbReference type="RefSeq" id="WP_386802299.1">
    <property type="nucleotide sequence ID" value="NZ_JBHTMU010000009.1"/>
</dbReference>
<comment type="similarity">
    <text evidence="2">Belongs to the polysaccharide synthase family.</text>
</comment>
<sequence length="456" mass="49153">MRTAFASALTGSGLWQRAMRSSALTMGGFATSQALRLLSNLVLTRLLFPEAFGMMAIVAMVSSGLMMFSDVGVTPAIMQSKRGDDPAFLDTAWSIQVARGITLFLIGCAAGVPMAWFYNQPMFMAMMPVSALALLLAGFNPTRLDTANRHLALGRVTAIDIAAQILSLGVAIALARLTGSVWSLVISGVVSAALVLAFYTWLLPGHRNRLAWERSAAHELIHFGKWIFLSTVVGFAFHQGDKLVLGKALPLDTFGIYNIGYFLASFPMLLGGLVVRRVLIPVYRETPPAESRENFLKLRRMRFIVTATLMALLAAVALLGVWLVGLLYDPRYHLAGPVVALLALMQTPFVIVLTYDQAALAAGDSRRFFVLQSARAALMIGGLLIGVQMAGLLGAILGQGAALLLAYPVVVWLARHQKAWDPLHDLVFGLCAIVIAALTIWRDGAYILELAAPVTG</sequence>
<dbReference type="InterPro" id="IPR050833">
    <property type="entry name" value="Poly_Biosynth_Transport"/>
</dbReference>
<dbReference type="Proteomes" id="UP001597135">
    <property type="component" value="Unassembled WGS sequence"/>
</dbReference>
<keyword evidence="4 7" id="KW-0812">Transmembrane</keyword>
<evidence type="ECO:0000256" key="4">
    <source>
        <dbReference type="ARBA" id="ARBA00022692"/>
    </source>
</evidence>
<evidence type="ECO:0000313" key="8">
    <source>
        <dbReference type="EMBL" id="MFD1342239.1"/>
    </source>
</evidence>